<feature type="domain" description="Glycosyltransferase 2-like" evidence="1">
    <location>
        <begin position="7"/>
        <end position="140"/>
    </location>
</feature>
<dbReference type="GO" id="GO:0016758">
    <property type="term" value="F:hexosyltransferase activity"/>
    <property type="evidence" value="ECO:0007669"/>
    <property type="project" value="UniProtKB-ARBA"/>
</dbReference>
<accession>A0ABD6LZA5</accession>
<dbReference type="InterPro" id="IPR029044">
    <property type="entry name" value="Nucleotide-diphossugar_trans"/>
</dbReference>
<dbReference type="PANTHER" id="PTHR22916:SF3">
    <property type="entry name" value="UDP-GLCNAC:BETAGAL BETA-1,3-N-ACETYLGLUCOSAMINYLTRANSFERASE-LIKE PROTEIN 1"/>
    <property type="match status" value="1"/>
</dbReference>
<proteinExistence type="predicted"/>
<dbReference type="PANTHER" id="PTHR22916">
    <property type="entry name" value="GLYCOSYLTRANSFERASE"/>
    <property type="match status" value="1"/>
</dbReference>
<keyword evidence="3" id="KW-1185">Reference proteome</keyword>
<dbReference type="EMBL" id="SUQN01000002">
    <property type="protein sequence ID" value="NTZ49474.1"/>
    <property type="molecule type" value="Genomic_DNA"/>
</dbReference>
<evidence type="ECO:0000313" key="3">
    <source>
        <dbReference type="Proteomes" id="UP000729009"/>
    </source>
</evidence>
<reference evidence="2 3" key="1">
    <citation type="submission" date="2019-05" db="EMBL/GenBank/DDBJ databases">
        <title>Draft genomes of bacterial isolates retrieved from different Forrest soils.</title>
        <authorList>
            <person name="Soares-Castro P."/>
            <person name="Santos P.M."/>
        </authorList>
    </citation>
    <scope>NUCLEOTIDE SEQUENCE [LARGE SCALE GENOMIC DNA]</scope>
    <source>
        <strain evidence="2 3">UMG736</strain>
    </source>
</reference>
<sequence>MTSPLVSIIVTSYNHAQYLEEALESVYKQTWKNIEVIIVDDASTDNSQKIIKKYQKKHQCKTILREENYYSQHIKKGEKPIIQAMNLAQGKYIAVVDSDDLIMPTKISHQVNMMEKNTNCSMCYSAVQVIMPDGSIFPYNNIFLNGDVFEHMLITGNLSLYIGSLIRRDAYLRIERSPPDLVQEDWDMFLKLAKQGEFISSERVVAKYRRHNNNTWFRRDNSKLMYRNRMMILNQWKHEPAWVKAIDSRWKQYAHPDHTLLNKDIDDLLIDDPTDALLHYQGYLVALNHNNVNKITYHIVQAIIHCDSRLQILPELYRIALHHIDDQKIRELIILSIKSRLPDSYQTIINNLSQEH</sequence>
<dbReference type="Gene3D" id="3.90.550.10">
    <property type="entry name" value="Spore Coat Polysaccharide Biosynthesis Protein SpsA, Chain A"/>
    <property type="match status" value="1"/>
</dbReference>
<organism evidence="2 3">
    <name type="scientific">Citrobacter gillenii</name>
    <dbReference type="NCBI Taxonomy" id="67828"/>
    <lineage>
        <taxon>Bacteria</taxon>
        <taxon>Pseudomonadati</taxon>
        <taxon>Pseudomonadota</taxon>
        <taxon>Gammaproteobacteria</taxon>
        <taxon>Enterobacterales</taxon>
        <taxon>Enterobacteriaceae</taxon>
        <taxon>Citrobacter</taxon>
        <taxon>Citrobacter freundii complex</taxon>
    </lineage>
</organism>
<dbReference type="AlphaFoldDB" id="A0ABD6LZA5"/>
<dbReference type="InterPro" id="IPR001173">
    <property type="entry name" value="Glyco_trans_2-like"/>
</dbReference>
<dbReference type="Pfam" id="PF00535">
    <property type="entry name" value="Glycos_transf_2"/>
    <property type="match status" value="1"/>
</dbReference>
<dbReference type="Proteomes" id="UP000729009">
    <property type="component" value="Unassembled WGS sequence"/>
</dbReference>
<gene>
    <name evidence="2" type="ORF">FCH32_04020</name>
</gene>
<dbReference type="SUPFAM" id="SSF53448">
    <property type="entry name" value="Nucleotide-diphospho-sugar transferases"/>
    <property type="match status" value="1"/>
</dbReference>
<dbReference type="RefSeq" id="WP_174360537.1">
    <property type="nucleotide sequence ID" value="NZ_SUQN01000002.1"/>
</dbReference>
<protein>
    <submittedName>
        <fullName evidence="2">Glycosyltransferase family 2 protein</fullName>
    </submittedName>
</protein>
<evidence type="ECO:0000313" key="2">
    <source>
        <dbReference type="EMBL" id="NTZ49474.1"/>
    </source>
</evidence>
<comment type="caution">
    <text evidence="2">The sequence shown here is derived from an EMBL/GenBank/DDBJ whole genome shotgun (WGS) entry which is preliminary data.</text>
</comment>
<dbReference type="CDD" id="cd00761">
    <property type="entry name" value="Glyco_tranf_GTA_type"/>
    <property type="match status" value="1"/>
</dbReference>
<evidence type="ECO:0000259" key="1">
    <source>
        <dbReference type="Pfam" id="PF00535"/>
    </source>
</evidence>
<name>A0ABD6LZA5_9ENTR</name>